<organism evidence="10 12">
    <name type="scientific">Cyberlindnera jadinii (strain ATCC 18201 / CBS 1600 / BCRC 20928 / JCM 3617 / NBRC 0987 / NRRL Y-1542)</name>
    <name type="common">Torula yeast</name>
    <name type="synonym">Candida utilis</name>
    <dbReference type="NCBI Taxonomy" id="983966"/>
    <lineage>
        <taxon>Eukaryota</taxon>
        <taxon>Fungi</taxon>
        <taxon>Dikarya</taxon>
        <taxon>Ascomycota</taxon>
        <taxon>Saccharomycotina</taxon>
        <taxon>Saccharomycetes</taxon>
        <taxon>Phaffomycetales</taxon>
        <taxon>Phaffomycetaceae</taxon>
        <taxon>Cyberlindnera</taxon>
    </lineage>
</organism>
<dbReference type="STRING" id="983966.A0A0H5C9G6"/>
<evidence type="ECO:0000256" key="1">
    <source>
        <dbReference type="ARBA" id="ARBA00004245"/>
    </source>
</evidence>
<feature type="domain" description="ADF-H" evidence="9">
    <location>
        <begin position="158"/>
        <end position="294"/>
    </location>
</feature>
<name>A0A0H5C9G6_CYBJN</name>
<keyword evidence="5" id="KW-0009">Actin-binding</keyword>
<feature type="region of interest" description="Disordered" evidence="8">
    <location>
        <begin position="290"/>
        <end position="314"/>
    </location>
</feature>
<dbReference type="Proteomes" id="UP000038830">
    <property type="component" value="Unassembled WGS sequence"/>
</dbReference>
<feature type="compositionally biased region" description="Basic residues" evidence="8">
    <location>
        <begin position="303"/>
        <end position="314"/>
    </location>
</feature>
<comment type="subunit">
    <text evidence="7">Interacts with G-actin; ADP-actin form.</text>
</comment>
<evidence type="ECO:0000256" key="7">
    <source>
        <dbReference type="ARBA" id="ARBA00038532"/>
    </source>
</evidence>
<dbReference type="OMA" id="YLFKHTH"/>
<evidence type="ECO:0000313" key="12">
    <source>
        <dbReference type="Proteomes" id="UP000038830"/>
    </source>
</evidence>
<dbReference type="Proteomes" id="UP000094389">
    <property type="component" value="Unassembled WGS sequence"/>
</dbReference>
<sequence length="314" mass="35257">MSTQSGITPSSEFLGSFKKFVEDEAPILTAEIIKEVIEVGDVITATPLSKAFDALQSQLDDSTPKYIVVRHADNNVYTFISYVPDYAAVKDKMLYASSKNTLIRQLGSELFAHTLFLNSLDEVSYEHWKHSVSGGSSNALSKEEKALNEVKELELDAKIQSAQKRKLVAPTNSLNFKLHANAEVPVEEGHLYSFNIDLNTEEVFLSNSASLNDAKELPSLISRDYPQYNLLKLNGKTYFIFSCPSGSKVKERMMYASNKNSLINHFKQSNTIDKSIEIGDADELELSEFSNEKKVEEDQGHLKFSRPSRPGRRR</sequence>
<dbReference type="GO" id="GO:0051015">
    <property type="term" value="F:actin filament binding"/>
    <property type="evidence" value="ECO:0007669"/>
    <property type="project" value="TreeGrafter"/>
</dbReference>
<dbReference type="SMART" id="SM00102">
    <property type="entry name" value="ADF"/>
    <property type="match status" value="2"/>
</dbReference>
<evidence type="ECO:0000256" key="5">
    <source>
        <dbReference type="ARBA" id="ARBA00023203"/>
    </source>
</evidence>
<accession>A0A0H5C9G6</accession>
<evidence type="ECO:0000256" key="6">
    <source>
        <dbReference type="ARBA" id="ARBA00023212"/>
    </source>
</evidence>
<dbReference type="Pfam" id="PF00241">
    <property type="entry name" value="Cofilin_ADF"/>
    <property type="match status" value="2"/>
</dbReference>
<dbReference type="Gene3D" id="3.40.20.10">
    <property type="entry name" value="Severin"/>
    <property type="match status" value="2"/>
</dbReference>
<reference evidence="12" key="2">
    <citation type="journal article" date="2015" name="J. Biotechnol.">
        <title>The structure of the Cyberlindnera jadinii genome and its relation to Candida utilis analyzed by the occurrence of single nucleotide polymorphisms.</title>
        <authorList>
            <person name="Rupp O."/>
            <person name="Brinkrolf K."/>
            <person name="Buerth C."/>
            <person name="Kunigo M."/>
            <person name="Schneider J."/>
            <person name="Jaenicke S."/>
            <person name="Goesmann A."/>
            <person name="Puehler A."/>
            <person name="Jaeger K.-E."/>
            <person name="Ernst J.F."/>
        </authorList>
    </citation>
    <scope>NUCLEOTIDE SEQUENCE [LARGE SCALE GENOMIC DNA]</scope>
    <source>
        <strain evidence="12">ATCC 18201 / CBS 1600 / BCRC 20928 / JCM 3617 / NBRC 0987 / NRRL Y-1542</strain>
    </source>
</reference>
<dbReference type="GO" id="GO:0030042">
    <property type="term" value="P:actin filament depolymerization"/>
    <property type="evidence" value="ECO:0007669"/>
    <property type="project" value="TreeGrafter"/>
</dbReference>
<keyword evidence="6" id="KW-0206">Cytoskeleton</keyword>
<evidence type="ECO:0000313" key="13">
    <source>
        <dbReference type="Proteomes" id="UP000094389"/>
    </source>
</evidence>
<evidence type="ECO:0000256" key="2">
    <source>
        <dbReference type="ARBA" id="ARBA00009557"/>
    </source>
</evidence>
<keyword evidence="3" id="KW-0963">Cytoplasm</keyword>
<reference evidence="10" key="1">
    <citation type="submission" date="2014-12" db="EMBL/GenBank/DDBJ databases">
        <authorList>
            <person name="Jaenicke S."/>
        </authorList>
    </citation>
    <scope>NUCLEOTIDE SEQUENCE [LARGE SCALE GENOMIC DNA]</scope>
    <source>
        <strain evidence="10">CBS1600</strain>
    </source>
</reference>
<keyword evidence="13" id="KW-1185">Reference proteome</keyword>
<dbReference type="GO" id="GO:0005884">
    <property type="term" value="C:actin filament"/>
    <property type="evidence" value="ECO:0007669"/>
    <property type="project" value="TreeGrafter"/>
</dbReference>
<protein>
    <submittedName>
        <fullName evidence="11">Actin depolymerizing protein</fullName>
    </submittedName>
    <submittedName>
        <fullName evidence="10">TWF1 protein</fullName>
    </submittedName>
</protein>
<evidence type="ECO:0000313" key="11">
    <source>
        <dbReference type="EMBL" id="ODV73941.1"/>
    </source>
</evidence>
<dbReference type="CDD" id="cd11285">
    <property type="entry name" value="ADF_Twf-N_like"/>
    <property type="match status" value="1"/>
</dbReference>
<evidence type="ECO:0000313" key="10">
    <source>
        <dbReference type="EMBL" id="CEP25030.1"/>
    </source>
</evidence>
<dbReference type="OrthoDB" id="10006997at2759"/>
<gene>
    <name evidence="10" type="primary">TWF1</name>
    <name evidence="10" type="ORF">BN1211_6017</name>
    <name evidence="11" type="ORF">CYBJADRAFT_167344</name>
</gene>
<dbReference type="AlphaFoldDB" id="A0A0H5C9G6"/>
<dbReference type="EMBL" id="KV453929">
    <property type="protein sequence ID" value="ODV73941.1"/>
    <property type="molecule type" value="Genomic_DNA"/>
</dbReference>
<evidence type="ECO:0000256" key="8">
    <source>
        <dbReference type="SAM" id="MobiDB-lite"/>
    </source>
</evidence>
<feature type="domain" description="ADF-H" evidence="9">
    <location>
        <begin position="5"/>
        <end position="133"/>
    </location>
</feature>
<dbReference type="PANTHER" id="PTHR13759:SF1">
    <property type="entry name" value="TWINFILIN"/>
    <property type="match status" value="1"/>
</dbReference>
<keyword evidence="4" id="KW-0677">Repeat</keyword>
<evidence type="ECO:0000259" key="9">
    <source>
        <dbReference type="PROSITE" id="PS51263"/>
    </source>
</evidence>
<dbReference type="EMBL" id="CDQK01000007">
    <property type="protein sequence ID" value="CEP25030.1"/>
    <property type="molecule type" value="Genomic_DNA"/>
</dbReference>
<evidence type="ECO:0000256" key="3">
    <source>
        <dbReference type="ARBA" id="ARBA00022490"/>
    </source>
</evidence>
<dbReference type="GO" id="GO:0051016">
    <property type="term" value="P:barbed-end actin filament capping"/>
    <property type="evidence" value="ECO:0007669"/>
    <property type="project" value="TreeGrafter"/>
</dbReference>
<comment type="similarity">
    <text evidence="2">Belongs to the actin-binding proteins ADF family. Twinfilin subfamily.</text>
</comment>
<dbReference type="SUPFAM" id="SSF55753">
    <property type="entry name" value="Actin depolymerizing proteins"/>
    <property type="match status" value="2"/>
</dbReference>
<dbReference type="PANTHER" id="PTHR13759">
    <property type="entry name" value="TWINFILIN"/>
    <property type="match status" value="1"/>
</dbReference>
<dbReference type="InterPro" id="IPR002108">
    <property type="entry name" value="ADF-H"/>
</dbReference>
<dbReference type="GO" id="GO:0005737">
    <property type="term" value="C:cytoplasm"/>
    <property type="evidence" value="ECO:0007669"/>
    <property type="project" value="TreeGrafter"/>
</dbReference>
<evidence type="ECO:0000256" key="4">
    <source>
        <dbReference type="ARBA" id="ARBA00022737"/>
    </source>
</evidence>
<reference evidence="11 13" key="3">
    <citation type="journal article" date="2016" name="Proc. Natl. Acad. Sci. U.S.A.">
        <title>Comparative genomics of biotechnologically important yeasts.</title>
        <authorList>
            <person name="Riley R."/>
            <person name="Haridas S."/>
            <person name="Wolfe K.H."/>
            <person name="Lopes M.R."/>
            <person name="Hittinger C.T."/>
            <person name="Goeker M."/>
            <person name="Salamov A.A."/>
            <person name="Wisecaver J.H."/>
            <person name="Long T.M."/>
            <person name="Calvey C.H."/>
            <person name="Aerts A.L."/>
            <person name="Barry K.W."/>
            <person name="Choi C."/>
            <person name="Clum A."/>
            <person name="Coughlan A.Y."/>
            <person name="Deshpande S."/>
            <person name="Douglass A.P."/>
            <person name="Hanson S.J."/>
            <person name="Klenk H.-P."/>
            <person name="LaButti K.M."/>
            <person name="Lapidus A."/>
            <person name="Lindquist E.A."/>
            <person name="Lipzen A.M."/>
            <person name="Meier-Kolthoff J.P."/>
            <person name="Ohm R.A."/>
            <person name="Otillar R.P."/>
            <person name="Pangilinan J.L."/>
            <person name="Peng Y."/>
            <person name="Rokas A."/>
            <person name="Rosa C.A."/>
            <person name="Scheuner C."/>
            <person name="Sibirny A.A."/>
            <person name="Slot J.C."/>
            <person name="Stielow J.B."/>
            <person name="Sun H."/>
            <person name="Kurtzman C.P."/>
            <person name="Blackwell M."/>
            <person name="Grigoriev I.V."/>
            <person name="Jeffries T.W."/>
        </authorList>
    </citation>
    <scope>NUCLEOTIDE SEQUENCE [LARGE SCALE GENOMIC DNA]</scope>
    <source>
        <strain evidence="13">ATCC 18201 / CBS 1600 / BCRC 20928 / JCM 3617 / NBRC 0987 / NRRL Y-1542</strain>
        <strain evidence="11">NRRL Y-1542</strain>
    </source>
</reference>
<dbReference type="GO" id="GO:0003785">
    <property type="term" value="F:actin monomer binding"/>
    <property type="evidence" value="ECO:0007669"/>
    <property type="project" value="TreeGrafter"/>
</dbReference>
<proteinExistence type="inferred from homology"/>
<dbReference type="RefSeq" id="XP_020070980.1">
    <property type="nucleotide sequence ID" value="XM_020214867.1"/>
</dbReference>
<feature type="compositionally biased region" description="Basic and acidic residues" evidence="8">
    <location>
        <begin position="290"/>
        <end position="301"/>
    </location>
</feature>
<comment type="subcellular location">
    <subcellularLocation>
        <location evidence="1">Cytoplasm</location>
        <location evidence="1">Cytoskeleton</location>
    </subcellularLocation>
</comment>
<dbReference type="PROSITE" id="PS51263">
    <property type="entry name" value="ADF_H"/>
    <property type="match status" value="2"/>
</dbReference>
<dbReference type="GeneID" id="30989263"/>
<accession>A0A1E4S357</accession>
<dbReference type="InterPro" id="IPR028458">
    <property type="entry name" value="Twinfilin"/>
</dbReference>
<dbReference type="InterPro" id="IPR029006">
    <property type="entry name" value="ADF-H/Gelsolin-like_dom_sf"/>
</dbReference>